<dbReference type="VEuPathDB" id="CryptoDB:Vbra_6791"/>
<dbReference type="STRING" id="1169540.A0A0G4EAN5"/>
<keyword evidence="5" id="KW-0271">Exosome</keyword>
<feature type="domain" description="Exoribonuclease phosphorolytic" evidence="9">
    <location>
        <begin position="227"/>
        <end position="288"/>
    </location>
</feature>
<dbReference type="PANTHER" id="PTHR11097">
    <property type="entry name" value="EXOSOME COMPLEX EXONUCLEASE RIBOSOMAL RNA PROCESSING PROTEIN"/>
    <property type="match status" value="1"/>
</dbReference>
<dbReference type="GO" id="GO:0000177">
    <property type="term" value="C:cytoplasmic exosome (RNase complex)"/>
    <property type="evidence" value="ECO:0007669"/>
    <property type="project" value="TreeGrafter"/>
</dbReference>
<dbReference type="FunCoup" id="A0A0G4EAN5">
    <property type="interactions" value="266"/>
</dbReference>
<dbReference type="InParanoid" id="A0A0G4EAN5"/>
<reference evidence="10 11" key="1">
    <citation type="submission" date="2014-11" db="EMBL/GenBank/DDBJ databases">
        <authorList>
            <person name="Zhu J."/>
            <person name="Qi W."/>
            <person name="Song R."/>
        </authorList>
    </citation>
    <scope>NUCLEOTIDE SEQUENCE [LARGE SCALE GENOMIC DNA]</scope>
</reference>
<evidence type="ECO:0000256" key="5">
    <source>
        <dbReference type="ARBA" id="ARBA00022835"/>
    </source>
</evidence>
<name>A0A0G4EAN5_VITBC</name>
<evidence type="ECO:0000259" key="9">
    <source>
        <dbReference type="Pfam" id="PF03725"/>
    </source>
</evidence>
<feature type="region of interest" description="Disordered" evidence="7">
    <location>
        <begin position="186"/>
        <end position="222"/>
    </location>
</feature>
<dbReference type="GO" id="GO:0034473">
    <property type="term" value="P:U1 snRNA 3'-end processing"/>
    <property type="evidence" value="ECO:0007669"/>
    <property type="project" value="TreeGrafter"/>
</dbReference>
<dbReference type="SUPFAM" id="SSF55666">
    <property type="entry name" value="Ribonuclease PH domain 2-like"/>
    <property type="match status" value="1"/>
</dbReference>
<dbReference type="InterPro" id="IPR020568">
    <property type="entry name" value="Ribosomal_Su5_D2-typ_SF"/>
</dbReference>
<dbReference type="AlphaFoldDB" id="A0A0G4EAN5"/>
<dbReference type="CDD" id="cd11367">
    <property type="entry name" value="RNase_PH_RRP42"/>
    <property type="match status" value="1"/>
</dbReference>
<dbReference type="GO" id="GO:0071035">
    <property type="term" value="P:nuclear polyadenylation-dependent rRNA catabolic process"/>
    <property type="evidence" value="ECO:0007669"/>
    <property type="project" value="TreeGrafter"/>
</dbReference>
<dbReference type="GO" id="GO:0071028">
    <property type="term" value="P:nuclear mRNA surveillance"/>
    <property type="evidence" value="ECO:0007669"/>
    <property type="project" value="TreeGrafter"/>
</dbReference>
<dbReference type="SUPFAM" id="SSF54211">
    <property type="entry name" value="Ribosomal protein S5 domain 2-like"/>
    <property type="match status" value="1"/>
</dbReference>
<dbReference type="OrthoDB" id="272245at2759"/>
<dbReference type="GO" id="GO:0034475">
    <property type="term" value="P:U4 snRNA 3'-end processing"/>
    <property type="evidence" value="ECO:0007669"/>
    <property type="project" value="TreeGrafter"/>
</dbReference>
<gene>
    <name evidence="10" type="ORF">Vbra_6791</name>
</gene>
<dbReference type="Proteomes" id="UP000041254">
    <property type="component" value="Unassembled WGS sequence"/>
</dbReference>
<comment type="subcellular location">
    <subcellularLocation>
        <location evidence="1">Cytoplasm</location>
    </subcellularLocation>
    <subcellularLocation>
        <location evidence="2">Nucleus</location>
        <location evidence="2">Nucleolus</location>
    </subcellularLocation>
</comment>
<sequence length="324" mass="34276">MLSQSTLSPAERRFLEDGVRQGFRNDGRGLLDYRPYTVETGILPSTSGSSRVRSFGTDVLCAVKVDMGSPPADKPDEGVVSVNVECSASVAPHGELEGGSSSRATGRVGGGRRDDSGEGWSAYLGALLDDLCLPPCALDKKALCVSPHVYAWHVNVDILLLNAAGGVLDAMSLAMRSALRDTTLPSVSVGSRDEWEEEDTADGVQQSKPPFDVDERPTAGTPFPAQDIPVCVTVGQVCSHYVWDMSSEEESCAEAQVTVAVDRNGRCVAVHKSGMASIDPTGLLQVLKDAGRVGVELIKKLEAAMAKLGTGQPVVRERLGFMAA</sequence>
<evidence type="ECO:0000259" key="8">
    <source>
        <dbReference type="Pfam" id="PF01138"/>
    </source>
</evidence>
<dbReference type="Pfam" id="PF01138">
    <property type="entry name" value="RNase_PH"/>
    <property type="match status" value="1"/>
</dbReference>
<dbReference type="InterPro" id="IPR027408">
    <property type="entry name" value="PNPase/RNase_PH_dom_sf"/>
</dbReference>
<dbReference type="EMBL" id="CDMY01000069">
    <property type="protein sequence ID" value="CEL92324.1"/>
    <property type="molecule type" value="Genomic_DNA"/>
</dbReference>
<evidence type="ECO:0000256" key="4">
    <source>
        <dbReference type="ARBA" id="ARBA00022490"/>
    </source>
</evidence>
<dbReference type="PhylomeDB" id="A0A0G4EAN5"/>
<proteinExistence type="inferred from homology"/>
<protein>
    <recommendedName>
        <fullName evidence="6">Ribosomal RNA-processing protein 42</fullName>
    </recommendedName>
</protein>
<dbReference type="GO" id="GO:0035925">
    <property type="term" value="F:mRNA 3'-UTR AU-rich region binding"/>
    <property type="evidence" value="ECO:0007669"/>
    <property type="project" value="TreeGrafter"/>
</dbReference>
<evidence type="ECO:0000256" key="6">
    <source>
        <dbReference type="ARBA" id="ARBA00042523"/>
    </source>
</evidence>
<keyword evidence="4" id="KW-0963">Cytoplasm</keyword>
<feature type="domain" description="Exoribonuclease phosphorolytic" evidence="8">
    <location>
        <begin position="33"/>
        <end position="185"/>
    </location>
</feature>
<dbReference type="GO" id="GO:0071038">
    <property type="term" value="P:TRAMP-dependent tRNA surveillance pathway"/>
    <property type="evidence" value="ECO:0007669"/>
    <property type="project" value="TreeGrafter"/>
</dbReference>
<evidence type="ECO:0000256" key="3">
    <source>
        <dbReference type="ARBA" id="ARBA00006678"/>
    </source>
</evidence>
<evidence type="ECO:0000313" key="10">
    <source>
        <dbReference type="EMBL" id="CEL92324.1"/>
    </source>
</evidence>
<dbReference type="GO" id="GO:0000467">
    <property type="term" value="P:exonucleolytic trimming to generate mature 3'-end of 5.8S rRNA from tricistronic rRNA transcript (SSU-rRNA, 5.8S rRNA, LSU-rRNA)"/>
    <property type="evidence" value="ECO:0007669"/>
    <property type="project" value="TreeGrafter"/>
</dbReference>
<dbReference type="OMA" id="YNTRIPK"/>
<dbReference type="GO" id="GO:0005730">
    <property type="term" value="C:nucleolus"/>
    <property type="evidence" value="ECO:0007669"/>
    <property type="project" value="UniProtKB-SubCell"/>
</dbReference>
<accession>A0A0G4EAN5</accession>
<organism evidence="10 11">
    <name type="scientific">Vitrella brassicaformis (strain CCMP3155)</name>
    <dbReference type="NCBI Taxonomy" id="1169540"/>
    <lineage>
        <taxon>Eukaryota</taxon>
        <taxon>Sar</taxon>
        <taxon>Alveolata</taxon>
        <taxon>Colpodellida</taxon>
        <taxon>Vitrellaceae</taxon>
        <taxon>Vitrella</taxon>
    </lineage>
</organism>
<dbReference type="PANTHER" id="PTHR11097:SF8">
    <property type="entry name" value="EXOSOME COMPLEX COMPONENT RRP42"/>
    <property type="match status" value="1"/>
</dbReference>
<evidence type="ECO:0000313" key="11">
    <source>
        <dbReference type="Proteomes" id="UP000041254"/>
    </source>
</evidence>
<evidence type="ECO:0000256" key="2">
    <source>
        <dbReference type="ARBA" id="ARBA00004604"/>
    </source>
</evidence>
<dbReference type="InterPro" id="IPR036345">
    <property type="entry name" value="ExoRNase_PH_dom2_sf"/>
</dbReference>
<dbReference type="InterPro" id="IPR015847">
    <property type="entry name" value="ExoRNase_PH_dom2"/>
</dbReference>
<keyword evidence="11" id="KW-1185">Reference proteome</keyword>
<dbReference type="InterPro" id="IPR001247">
    <property type="entry name" value="ExoRNase_PH_dom1"/>
</dbReference>
<feature type="region of interest" description="Disordered" evidence="7">
    <location>
        <begin position="93"/>
        <end position="115"/>
    </location>
</feature>
<dbReference type="GO" id="GO:0034476">
    <property type="term" value="P:U5 snRNA 3'-end processing"/>
    <property type="evidence" value="ECO:0007669"/>
    <property type="project" value="TreeGrafter"/>
</dbReference>
<dbReference type="Pfam" id="PF03725">
    <property type="entry name" value="RNase_PH_C"/>
    <property type="match status" value="1"/>
</dbReference>
<evidence type="ECO:0000256" key="7">
    <source>
        <dbReference type="SAM" id="MobiDB-lite"/>
    </source>
</evidence>
<evidence type="ECO:0000256" key="1">
    <source>
        <dbReference type="ARBA" id="ARBA00004496"/>
    </source>
</evidence>
<dbReference type="InterPro" id="IPR050590">
    <property type="entry name" value="Exosome_comp_Rrp42_subfam"/>
</dbReference>
<dbReference type="GO" id="GO:0016075">
    <property type="term" value="P:rRNA catabolic process"/>
    <property type="evidence" value="ECO:0007669"/>
    <property type="project" value="TreeGrafter"/>
</dbReference>
<comment type="similarity">
    <text evidence="3">Belongs to the RNase PH family.</text>
</comment>
<dbReference type="Gene3D" id="3.30.230.70">
    <property type="entry name" value="GHMP Kinase, N-terminal domain"/>
    <property type="match status" value="1"/>
</dbReference>
<dbReference type="GO" id="GO:0000176">
    <property type="term" value="C:nuclear exosome (RNase complex)"/>
    <property type="evidence" value="ECO:0007669"/>
    <property type="project" value="TreeGrafter"/>
</dbReference>